<dbReference type="RefSeq" id="WP_201664024.1">
    <property type="nucleotide sequence ID" value="NZ_JAEQNC010000026.1"/>
</dbReference>
<feature type="signal peptide" evidence="2">
    <location>
        <begin position="1"/>
        <end position="22"/>
    </location>
</feature>
<dbReference type="Proteomes" id="UP000633219">
    <property type="component" value="Unassembled WGS sequence"/>
</dbReference>
<sequence length="102" mass="10471">MKMLILATALFAVATLPAAAQSANESGETPAIATPDSTNPTAPIAGENSFTEDQAKKRITDAGYAEVSTLVLDGKGVWRGTAMKGGQSVKVGLDYQGNIVSD</sequence>
<reference evidence="3" key="1">
    <citation type="submission" date="2021-01" db="EMBL/GenBank/DDBJ databases">
        <title>Rhizobium sp. strain KVB221 16S ribosomal RNA gene Genome sequencing and assembly.</title>
        <authorList>
            <person name="Kang M."/>
        </authorList>
    </citation>
    <scope>NUCLEOTIDE SEQUENCE</scope>
    <source>
        <strain evidence="3">KVB221</strain>
    </source>
</reference>
<proteinExistence type="predicted"/>
<evidence type="ECO:0000256" key="2">
    <source>
        <dbReference type="SAM" id="SignalP"/>
    </source>
</evidence>
<gene>
    <name evidence="3" type="ORF">JJB09_26075</name>
</gene>
<accession>A0A936YRF7</accession>
<name>A0A936YRF7_9HYPH</name>
<keyword evidence="4" id="KW-1185">Reference proteome</keyword>
<comment type="caution">
    <text evidence="3">The sequence shown here is derived from an EMBL/GenBank/DDBJ whole genome shotgun (WGS) entry which is preliminary data.</text>
</comment>
<feature type="chain" id="PRO_5037022695" evidence="2">
    <location>
        <begin position="23"/>
        <end position="102"/>
    </location>
</feature>
<evidence type="ECO:0000313" key="3">
    <source>
        <dbReference type="EMBL" id="MBL0375479.1"/>
    </source>
</evidence>
<evidence type="ECO:0000313" key="4">
    <source>
        <dbReference type="Proteomes" id="UP000633219"/>
    </source>
</evidence>
<keyword evidence="2" id="KW-0732">Signal</keyword>
<dbReference type="EMBL" id="JAEQNC010000026">
    <property type="protein sequence ID" value="MBL0375479.1"/>
    <property type="molecule type" value="Genomic_DNA"/>
</dbReference>
<evidence type="ECO:0000256" key="1">
    <source>
        <dbReference type="SAM" id="MobiDB-lite"/>
    </source>
</evidence>
<protein>
    <submittedName>
        <fullName evidence="3">PepSY domain-containing protein</fullName>
    </submittedName>
</protein>
<feature type="region of interest" description="Disordered" evidence="1">
    <location>
        <begin position="22"/>
        <end position="52"/>
    </location>
</feature>
<dbReference type="AlphaFoldDB" id="A0A936YRF7"/>
<organism evidence="3 4">
    <name type="scientific">Rhizobium setariae</name>
    <dbReference type="NCBI Taxonomy" id="2801340"/>
    <lineage>
        <taxon>Bacteria</taxon>
        <taxon>Pseudomonadati</taxon>
        <taxon>Pseudomonadota</taxon>
        <taxon>Alphaproteobacteria</taxon>
        <taxon>Hyphomicrobiales</taxon>
        <taxon>Rhizobiaceae</taxon>
        <taxon>Rhizobium/Agrobacterium group</taxon>
        <taxon>Rhizobium</taxon>
    </lineage>
</organism>